<dbReference type="Gene3D" id="3.40.50.300">
    <property type="entry name" value="P-loop containing nucleotide triphosphate hydrolases"/>
    <property type="match status" value="1"/>
</dbReference>
<comment type="caution">
    <text evidence="1">The sequence shown here is derived from an EMBL/GenBank/DDBJ whole genome shotgun (WGS) entry which is preliminary data.</text>
</comment>
<gene>
    <name evidence="1" type="ORF">E5352_01510</name>
</gene>
<name>A0A4S2D7K8_STEMA</name>
<dbReference type="GO" id="GO:0016301">
    <property type="term" value="F:kinase activity"/>
    <property type="evidence" value="ECO:0007669"/>
    <property type="project" value="UniProtKB-KW"/>
</dbReference>
<dbReference type="AlphaFoldDB" id="A0A4S2D7K8"/>
<dbReference type="Proteomes" id="UP000306631">
    <property type="component" value="Unassembled WGS sequence"/>
</dbReference>
<reference evidence="1 2" key="1">
    <citation type="submission" date="2019-04" db="EMBL/GenBank/DDBJ databases">
        <title>Microbes associate with the intestines of laboratory mice.</title>
        <authorList>
            <person name="Navarre W."/>
            <person name="Wong E."/>
            <person name="Huang K."/>
            <person name="Tropini C."/>
            <person name="Ng K."/>
            <person name="Yu B."/>
        </authorList>
    </citation>
    <scope>NUCLEOTIDE SEQUENCE [LARGE SCALE GENOMIC DNA]</scope>
    <source>
        <strain evidence="1 2">NM62_B4-13</strain>
    </source>
</reference>
<organism evidence="1 2">
    <name type="scientific">Stenotrophomonas maltophilia</name>
    <name type="common">Pseudomonas maltophilia</name>
    <name type="synonym">Xanthomonas maltophilia</name>
    <dbReference type="NCBI Taxonomy" id="40324"/>
    <lineage>
        <taxon>Bacteria</taxon>
        <taxon>Pseudomonadati</taxon>
        <taxon>Pseudomonadota</taxon>
        <taxon>Gammaproteobacteria</taxon>
        <taxon>Lysobacterales</taxon>
        <taxon>Lysobacteraceae</taxon>
        <taxon>Stenotrophomonas</taxon>
        <taxon>Stenotrophomonas maltophilia group</taxon>
    </lineage>
</organism>
<keyword evidence="1" id="KW-0418">Kinase</keyword>
<dbReference type="EMBL" id="SRYW01000001">
    <property type="protein sequence ID" value="TGY37265.1"/>
    <property type="molecule type" value="Genomic_DNA"/>
</dbReference>
<proteinExistence type="predicted"/>
<keyword evidence="1" id="KW-0808">Transferase</keyword>
<sequence length="286" mass="31229">MPAPAYMPATKGFPDTLVAQALDDALGCGAARPVLAISGLQGSGKSTLAAQVVALAEARGLRAAMLSIDDVYLTRAQRQRLARQVHPLLLTRGPPGTHDLPLAHATLDAVATGGPVTLPRFDKLADEREPASAWPRLAGPLDLLVFEGWFLGTPPETGAALAAPLNALEREADPDGRWRRWCNEALARDYPALWQRCNRLWFLQPPDFSVVPRWRWQQEQNLQAAQPGRSSMSRAQLDRFVQYYERVSRQALRTLPALADRVITLDEQRRVVPAAPLSSPGTSPAG</sequence>
<evidence type="ECO:0000313" key="2">
    <source>
        <dbReference type="Proteomes" id="UP000306631"/>
    </source>
</evidence>
<accession>A0A4S2D7K8</accession>
<protein>
    <submittedName>
        <fullName evidence="1">Kinase</fullName>
    </submittedName>
</protein>
<dbReference type="InterPro" id="IPR027417">
    <property type="entry name" value="P-loop_NTPase"/>
</dbReference>
<evidence type="ECO:0000313" key="1">
    <source>
        <dbReference type="EMBL" id="TGY37265.1"/>
    </source>
</evidence>
<dbReference type="RefSeq" id="WP_136003089.1">
    <property type="nucleotide sequence ID" value="NZ_SRYW01000001.1"/>
</dbReference>
<dbReference type="OrthoDB" id="455474at2"/>
<dbReference type="SUPFAM" id="SSF52540">
    <property type="entry name" value="P-loop containing nucleoside triphosphate hydrolases"/>
    <property type="match status" value="1"/>
</dbReference>